<evidence type="ECO:0000313" key="7">
    <source>
        <dbReference type="Proteomes" id="UP000612362"/>
    </source>
</evidence>
<dbReference type="InterPro" id="IPR036188">
    <property type="entry name" value="FAD/NAD-bd_sf"/>
</dbReference>
<dbReference type="EMBL" id="BNJF01000002">
    <property type="protein sequence ID" value="GHO46237.1"/>
    <property type="molecule type" value="Genomic_DNA"/>
</dbReference>
<evidence type="ECO:0000256" key="4">
    <source>
        <dbReference type="ARBA" id="ARBA00023002"/>
    </source>
</evidence>
<keyword evidence="3" id="KW-0274">FAD</keyword>
<keyword evidence="7" id="KW-1185">Reference proteome</keyword>
<dbReference type="PANTHER" id="PTHR46496">
    <property type="match status" value="1"/>
</dbReference>
<protein>
    <submittedName>
        <fullName evidence="6">Monooxygenase</fullName>
    </submittedName>
</protein>
<dbReference type="SUPFAM" id="SSF51905">
    <property type="entry name" value="FAD/NAD(P)-binding domain"/>
    <property type="match status" value="1"/>
</dbReference>
<name>A0A8J3I4Y0_9CHLR</name>
<dbReference type="PRINTS" id="PR00420">
    <property type="entry name" value="RNGMNOXGNASE"/>
</dbReference>
<dbReference type="InterPro" id="IPR002938">
    <property type="entry name" value="FAD-bd"/>
</dbReference>
<evidence type="ECO:0000259" key="5">
    <source>
        <dbReference type="Pfam" id="PF01494"/>
    </source>
</evidence>
<dbReference type="GO" id="GO:0071949">
    <property type="term" value="F:FAD binding"/>
    <property type="evidence" value="ECO:0007669"/>
    <property type="project" value="InterPro"/>
</dbReference>
<dbReference type="PANTHER" id="PTHR46496:SF1">
    <property type="entry name" value="ZEAXANTHIN EPOXIDASE, CHLOROPLASTIC"/>
    <property type="match status" value="1"/>
</dbReference>
<keyword evidence="2" id="KW-0285">Flavoprotein</keyword>
<reference evidence="6" key="1">
    <citation type="submission" date="2020-10" db="EMBL/GenBank/DDBJ databases">
        <title>Taxonomic study of unclassified bacteria belonging to the class Ktedonobacteria.</title>
        <authorList>
            <person name="Yabe S."/>
            <person name="Wang C.M."/>
            <person name="Zheng Y."/>
            <person name="Sakai Y."/>
            <person name="Cavaletti L."/>
            <person name="Monciardini P."/>
            <person name="Donadio S."/>
        </authorList>
    </citation>
    <scope>NUCLEOTIDE SEQUENCE</scope>
    <source>
        <strain evidence="6">SOSP1-1</strain>
    </source>
</reference>
<organism evidence="6 7">
    <name type="scientific">Ktedonospora formicarum</name>
    <dbReference type="NCBI Taxonomy" id="2778364"/>
    <lineage>
        <taxon>Bacteria</taxon>
        <taxon>Bacillati</taxon>
        <taxon>Chloroflexota</taxon>
        <taxon>Ktedonobacteria</taxon>
        <taxon>Ktedonobacterales</taxon>
        <taxon>Ktedonobacteraceae</taxon>
        <taxon>Ktedonospora</taxon>
    </lineage>
</organism>
<comment type="caution">
    <text evidence="6">The sequence shown here is derived from an EMBL/GenBank/DDBJ whole genome shotgun (WGS) entry which is preliminary data.</text>
</comment>
<dbReference type="Gene3D" id="3.50.50.60">
    <property type="entry name" value="FAD/NAD(P)-binding domain"/>
    <property type="match status" value="1"/>
</dbReference>
<evidence type="ECO:0000256" key="3">
    <source>
        <dbReference type="ARBA" id="ARBA00022827"/>
    </source>
</evidence>
<accession>A0A8J3I4Y0</accession>
<dbReference type="AlphaFoldDB" id="A0A8J3I4Y0"/>
<keyword evidence="4" id="KW-0560">Oxidoreductase</keyword>
<feature type="domain" description="FAD-binding" evidence="5">
    <location>
        <begin position="2"/>
        <end position="334"/>
    </location>
</feature>
<dbReference type="RefSeq" id="WP_220195625.1">
    <property type="nucleotide sequence ID" value="NZ_BNJF01000002.1"/>
</dbReference>
<dbReference type="Proteomes" id="UP000612362">
    <property type="component" value="Unassembled WGS sequence"/>
</dbReference>
<dbReference type="GO" id="GO:0004497">
    <property type="term" value="F:monooxygenase activity"/>
    <property type="evidence" value="ECO:0007669"/>
    <property type="project" value="UniProtKB-KW"/>
</dbReference>
<evidence type="ECO:0000256" key="2">
    <source>
        <dbReference type="ARBA" id="ARBA00022630"/>
    </source>
</evidence>
<evidence type="ECO:0000313" key="6">
    <source>
        <dbReference type="EMBL" id="GHO46237.1"/>
    </source>
</evidence>
<keyword evidence="6" id="KW-0503">Monooxygenase</keyword>
<evidence type="ECO:0000256" key="1">
    <source>
        <dbReference type="ARBA" id="ARBA00001974"/>
    </source>
</evidence>
<proteinExistence type="predicted"/>
<dbReference type="Pfam" id="PF01494">
    <property type="entry name" value="FAD_binding_3"/>
    <property type="match status" value="1"/>
</dbReference>
<comment type="cofactor">
    <cofactor evidence="1">
        <name>FAD</name>
        <dbReference type="ChEBI" id="CHEBI:57692"/>
    </cofactor>
</comment>
<gene>
    <name evidence="6" type="ORF">KSX_44000</name>
</gene>
<sequence>MKVLIIGAGIGGLCTALALRRAGIEAQVFERAEGAQEAGTGLTLWTNALRALEQLGLTEALREFAMPYTRAAFQTPHGAVLTETSTLSLTQAPCVSPVAIHRADLHHLLLNALGRDAVQFGTRCVTYQQNQRGVHLQLENGESAYGEALIGADGIHSMLRTSLFAGSEPRFAGYTAWRGIARFRHPHAAIETWGRGIRFGSVVLSQDHTYWFATRNESPGHDADAVTRKQGLLTLFHQWHQQIPEIIEATEAQSILHKDIYELKPLPHWSVGRITLLGDAAHAMTPNLGQGACQAIEDAVVLAECIAQYPQPEDAFQAYERRRLARANRILRQSRLLGQIGQWENSFLCGLRDLALRATPPILLRKQLEPIVGYKIPSAIPVGSVRSGRQL</sequence>